<feature type="compositionally biased region" description="Basic and acidic residues" evidence="6">
    <location>
        <begin position="282"/>
        <end position="294"/>
    </location>
</feature>
<dbReference type="EMBL" id="JABBWD010000019">
    <property type="protein sequence ID" value="KAG1777793.1"/>
    <property type="molecule type" value="Genomic_DNA"/>
</dbReference>
<dbReference type="Proteomes" id="UP000714275">
    <property type="component" value="Unassembled WGS sequence"/>
</dbReference>
<feature type="domain" description="Zn(2)-C6 fungal-type" evidence="7">
    <location>
        <begin position="210"/>
        <end position="240"/>
    </location>
</feature>
<dbReference type="PROSITE" id="PS50048">
    <property type="entry name" value="ZN2_CY6_FUNGAL_2"/>
    <property type="match status" value="1"/>
</dbReference>
<feature type="region of interest" description="Disordered" evidence="6">
    <location>
        <begin position="84"/>
        <end position="204"/>
    </location>
</feature>
<evidence type="ECO:0000313" key="9">
    <source>
        <dbReference type="Proteomes" id="UP000714275"/>
    </source>
</evidence>
<dbReference type="AlphaFoldDB" id="A0A9P6ZWN8"/>
<evidence type="ECO:0000256" key="6">
    <source>
        <dbReference type="SAM" id="MobiDB-lite"/>
    </source>
</evidence>
<accession>A0A9P6ZWN8</accession>
<dbReference type="InterPro" id="IPR001138">
    <property type="entry name" value="Zn2Cys6_DnaBD"/>
</dbReference>
<keyword evidence="9" id="KW-1185">Reference proteome</keyword>
<dbReference type="CDD" id="cd00067">
    <property type="entry name" value="GAL4"/>
    <property type="match status" value="1"/>
</dbReference>
<keyword evidence="4" id="KW-0804">Transcription</keyword>
<organism evidence="8 9">
    <name type="scientific">Suillus placidus</name>
    <dbReference type="NCBI Taxonomy" id="48579"/>
    <lineage>
        <taxon>Eukaryota</taxon>
        <taxon>Fungi</taxon>
        <taxon>Dikarya</taxon>
        <taxon>Basidiomycota</taxon>
        <taxon>Agaricomycotina</taxon>
        <taxon>Agaricomycetes</taxon>
        <taxon>Agaricomycetidae</taxon>
        <taxon>Boletales</taxon>
        <taxon>Suillineae</taxon>
        <taxon>Suillaceae</taxon>
        <taxon>Suillus</taxon>
    </lineage>
</organism>
<sequence>MVISTDSDIYTPFPQGIMMEDGPQSSEDGSGLHSPIFGAQFPQPHGDIRYHQDQLDIQHAAGILASQFDYTNINIHPHPHLLETPLNLHSNQNPHHHNSYQSDFPLPQRNHLGLDIPPHAYPNTRLPPPPAQGGAVNLSYQGPPNRRYSAEDLHPQSYSSGGGSSQPPVIQTPESTRSSVPTSESTPQPQPAASTSHDPPRREISNQVIACRQCRARKIRCDSTRPICHNCVRRSNECQYDAAPKRRGPDKRPGTRQRSCKKRPTDGSSPPSLSSKRKRSSVRNDDLELPRESRGLPNVPTLRPDGDRIRLQPSLSPASPDFSSSMQTRAAADVSYPVRLSHLEKYRIPSTPSVQYSRKEWWDNLVMSYSTTRDQSLKDIASDLSALFTTSGYWLSFVNVPDFVHSLYNPEERSFMQPSLVFAGLALSTLTKSSEMELGSAGRERAVWLRDKAQAWLEASLNSQWIDMTLAKAALIIAVYESSAHPLYTPERARRSLAYLDGIVRQLSLTFLDGNEPDVSTFTPNAVPIAHRRRAFDQMSKDGVRTPHAIPRKCDCIPLSSSSIATEQFSSSWSFTPPWDPSWTPEEMHKESCRRLCWSALNLVARYTSHCIAFQKEPSDLFLTDPSNFQLLFPGEISQRGSNEHKAQSPKESIWALYCRSMLLWNFCTTRLRKNVFSSAETTDLAVEAWSETLEIQDVLDTHTCNLDMALLYMCREYVYNTQIIITQILRAGHAEAGTSPQFNRKQAEQWLYYQSLFIRRVKMSIHHLGDQDGHLFTRQPFQVTWFASQVAICLSLWEEDKSLLDALEVAKDVIVPVDVLNTLWPCPMLLSKCDDLRKRVTDACHTVNIAAPLPPNCSLPPLLRGGP</sequence>
<comment type="subcellular location">
    <subcellularLocation>
        <location evidence="1">Nucleus</location>
    </subcellularLocation>
</comment>
<comment type="caution">
    <text evidence="8">The sequence shown here is derived from an EMBL/GenBank/DDBJ whole genome shotgun (WGS) entry which is preliminary data.</text>
</comment>
<dbReference type="CDD" id="cd12148">
    <property type="entry name" value="fungal_TF_MHR"/>
    <property type="match status" value="1"/>
</dbReference>
<dbReference type="SUPFAM" id="SSF57701">
    <property type="entry name" value="Zn2/Cys6 DNA-binding domain"/>
    <property type="match status" value="1"/>
</dbReference>
<proteinExistence type="predicted"/>
<keyword evidence="2" id="KW-0479">Metal-binding</keyword>
<dbReference type="GO" id="GO:0008270">
    <property type="term" value="F:zinc ion binding"/>
    <property type="evidence" value="ECO:0007669"/>
    <property type="project" value="InterPro"/>
</dbReference>
<name>A0A9P6ZWN8_9AGAM</name>
<evidence type="ECO:0000256" key="4">
    <source>
        <dbReference type="ARBA" id="ARBA00023163"/>
    </source>
</evidence>
<dbReference type="PANTHER" id="PTHR47338:SF5">
    <property type="entry name" value="ZN(II)2CYS6 TRANSCRIPTION FACTOR (EUROFUNG)"/>
    <property type="match status" value="1"/>
</dbReference>
<evidence type="ECO:0000256" key="3">
    <source>
        <dbReference type="ARBA" id="ARBA00023015"/>
    </source>
</evidence>
<feature type="compositionally biased region" description="Basic residues" evidence="6">
    <location>
        <begin position="245"/>
        <end position="262"/>
    </location>
</feature>
<feature type="compositionally biased region" description="Low complexity" evidence="6">
    <location>
        <begin position="313"/>
        <end position="324"/>
    </location>
</feature>
<evidence type="ECO:0000259" key="7">
    <source>
        <dbReference type="PROSITE" id="PS50048"/>
    </source>
</evidence>
<dbReference type="OrthoDB" id="10261408at2759"/>
<feature type="region of interest" description="Disordered" evidence="6">
    <location>
        <begin position="242"/>
        <end position="324"/>
    </location>
</feature>
<dbReference type="SMART" id="SM00066">
    <property type="entry name" value="GAL4"/>
    <property type="match status" value="1"/>
</dbReference>
<protein>
    <recommendedName>
        <fullName evidence="7">Zn(2)-C6 fungal-type domain-containing protein</fullName>
    </recommendedName>
</protein>
<evidence type="ECO:0000256" key="2">
    <source>
        <dbReference type="ARBA" id="ARBA00022723"/>
    </source>
</evidence>
<evidence type="ECO:0000313" key="8">
    <source>
        <dbReference type="EMBL" id="KAG1777793.1"/>
    </source>
</evidence>
<dbReference type="PANTHER" id="PTHR47338">
    <property type="entry name" value="ZN(II)2CYS6 TRANSCRIPTION FACTOR (EUROFUNG)-RELATED"/>
    <property type="match status" value="1"/>
</dbReference>
<evidence type="ECO:0000256" key="1">
    <source>
        <dbReference type="ARBA" id="ARBA00004123"/>
    </source>
</evidence>
<dbReference type="InterPro" id="IPR050815">
    <property type="entry name" value="TF_fung"/>
</dbReference>
<dbReference type="GO" id="GO:0005634">
    <property type="term" value="C:nucleus"/>
    <property type="evidence" value="ECO:0007669"/>
    <property type="project" value="UniProtKB-SubCell"/>
</dbReference>
<dbReference type="Pfam" id="PF00172">
    <property type="entry name" value="Zn_clus"/>
    <property type="match status" value="1"/>
</dbReference>
<dbReference type="Gene3D" id="4.10.240.10">
    <property type="entry name" value="Zn(2)-C6 fungal-type DNA-binding domain"/>
    <property type="match status" value="1"/>
</dbReference>
<dbReference type="InterPro" id="IPR036864">
    <property type="entry name" value="Zn2-C6_fun-type_DNA-bd_sf"/>
</dbReference>
<keyword evidence="3" id="KW-0805">Transcription regulation</keyword>
<gene>
    <name evidence="8" type="ORF">EV702DRAFT_1222788</name>
</gene>
<dbReference type="GO" id="GO:0000981">
    <property type="term" value="F:DNA-binding transcription factor activity, RNA polymerase II-specific"/>
    <property type="evidence" value="ECO:0007669"/>
    <property type="project" value="InterPro"/>
</dbReference>
<feature type="compositionally biased region" description="Polar residues" evidence="6">
    <location>
        <begin position="172"/>
        <end position="197"/>
    </location>
</feature>
<evidence type="ECO:0000256" key="5">
    <source>
        <dbReference type="ARBA" id="ARBA00023242"/>
    </source>
</evidence>
<reference evidence="8" key="1">
    <citation type="journal article" date="2020" name="New Phytol.">
        <title>Comparative genomics reveals dynamic genome evolution in host specialist ectomycorrhizal fungi.</title>
        <authorList>
            <person name="Lofgren L.A."/>
            <person name="Nguyen N.H."/>
            <person name="Vilgalys R."/>
            <person name="Ruytinx J."/>
            <person name="Liao H.L."/>
            <person name="Branco S."/>
            <person name="Kuo A."/>
            <person name="LaButti K."/>
            <person name="Lipzen A."/>
            <person name="Andreopoulos W."/>
            <person name="Pangilinan J."/>
            <person name="Riley R."/>
            <person name="Hundley H."/>
            <person name="Na H."/>
            <person name="Barry K."/>
            <person name="Grigoriev I.V."/>
            <person name="Stajich J.E."/>
            <person name="Kennedy P.G."/>
        </authorList>
    </citation>
    <scope>NUCLEOTIDE SEQUENCE</scope>
    <source>
        <strain evidence="8">DOB743</strain>
    </source>
</reference>
<dbReference type="PROSITE" id="PS00463">
    <property type="entry name" value="ZN2_CY6_FUNGAL_1"/>
    <property type="match status" value="1"/>
</dbReference>
<keyword evidence="5" id="KW-0539">Nucleus</keyword>